<proteinExistence type="predicted"/>
<protein>
    <submittedName>
        <fullName evidence="1">Uncharacterized protein</fullName>
    </submittedName>
</protein>
<evidence type="ECO:0000313" key="2">
    <source>
        <dbReference type="Proteomes" id="UP000708208"/>
    </source>
</evidence>
<reference evidence="1" key="1">
    <citation type="submission" date="2021-06" db="EMBL/GenBank/DDBJ databases">
        <authorList>
            <person name="Hodson N. C."/>
            <person name="Mongue J. A."/>
            <person name="Jaron S. K."/>
        </authorList>
    </citation>
    <scope>NUCLEOTIDE SEQUENCE</scope>
</reference>
<keyword evidence="2" id="KW-1185">Reference proteome</keyword>
<evidence type="ECO:0000313" key="1">
    <source>
        <dbReference type="EMBL" id="CAG7816841.1"/>
    </source>
</evidence>
<name>A0A8J2KF97_9HEXA</name>
<feature type="non-terminal residue" evidence="1">
    <location>
        <position position="1"/>
    </location>
</feature>
<dbReference type="AlphaFoldDB" id="A0A8J2KF97"/>
<comment type="caution">
    <text evidence="1">The sequence shown here is derived from an EMBL/GenBank/DDBJ whole genome shotgun (WGS) entry which is preliminary data.</text>
</comment>
<gene>
    <name evidence="1" type="ORF">AFUS01_LOCUS27438</name>
</gene>
<sequence>KCLPKDARDAVLSFMDIPENFNRVVHMLERPFGRPEQMISTVVENVKDTQPPCPKQLLLKLPTGQQFLWCQFVQKLNNKPRLKNFET</sequence>
<accession>A0A8J2KF97</accession>
<organism evidence="1 2">
    <name type="scientific">Allacma fusca</name>
    <dbReference type="NCBI Taxonomy" id="39272"/>
    <lineage>
        <taxon>Eukaryota</taxon>
        <taxon>Metazoa</taxon>
        <taxon>Ecdysozoa</taxon>
        <taxon>Arthropoda</taxon>
        <taxon>Hexapoda</taxon>
        <taxon>Collembola</taxon>
        <taxon>Symphypleona</taxon>
        <taxon>Sminthuridae</taxon>
        <taxon>Allacma</taxon>
    </lineage>
</organism>
<dbReference type="Proteomes" id="UP000708208">
    <property type="component" value="Unassembled WGS sequence"/>
</dbReference>
<dbReference type="EMBL" id="CAJVCH010379815">
    <property type="protein sequence ID" value="CAG7816841.1"/>
    <property type="molecule type" value="Genomic_DNA"/>
</dbReference>